<keyword evidence="4" id="KW-1185">Reference proteome</keyword>
<feature type="domain" description="Methylmalonyl-CoA mutase alpha/beta chain catalytic" evidence="2">
    <location>
        <begin position="75"/>
        <end position="582"/>
    </location>
</feature>
<dbReference type="InterPro" id="IPR006099">
    <property type="entry name" value="MeMalonylCoA_mutase_a/b_cat"/>
</dbReference>
<dbReference type="PANTHER" id="PTHR48101:SF1">
    <property type="entry name" value="METHYLMALONYL-COA MUTASE, LARGE SUBUNIT"/>
    <property type="match status" value="1"/>
</dbReference>
<gene>
    <name evidence="3" type="ORF">A6M21_09775</name>
</gene>
<protein>
    <submittedName>
        <fullName evidence="3">Methylmalonyl-CoA mutase</fullName>
    </submittedName>
</protein>
<organism evidence="3 4">
    <name type="scientific">Desulfotomaculum copahuensis</name>
    <dbReference type="NCBI Taxonomy" id="1838280"/>
    <lineage>
        <taxon>Bacteria</taxon>
        <taxon>Bacillati</taxon>
        <taxon>Bacillota</taxon>
        <taxon>Clostridia</taxon>
        <taxon>Eubacteriales</taxon>
        <taxon>Desulfotomaculaceae</taxon>
        <taxon>Desulfotomaculum</taxon>
    </lineage>
</organism>
<dbReference type="Gene3D" id="3.20.20.240">
    <property type="entry name" value="Methylmalonyl-CoA mutase"/>
    <property type="match status" value="1"/>
</dbReference>
<dbReference type="InterPro" id="IPR016176">
    <property type="entry name" value="Cbl-dep_enz_cat"/>
</dbReference>
<dbReference type="RefSeq" id="WP_066668096.1">
    <property type="nucleotide sequence ID" value="NZ_LYVF01000158.1"/>
</dbReference>
<dbReference type="AlphaFoldDB" id="A0A1B7LEJ2"/>
<evidence type="ECO:0000313" key="3">
    <source>
        <dbReference type="EMBL" id="OAT81693.1"/>
    </source>
</evidence>
<evidence type="ECO:0000259" key="2">
    <source>
        <dbReference type="Pfam" id="PF01642"/>
    </source>
</evidence>
<accession>A0A1B7LEJ2</accession>
<dbReference type="Proteomes" id="UP000078532">
    <property type="component" value="Unassembled WGS sequence"/>
</dbReference>
<reference evidence="3 4" key="1">
    <citation type="submission" date="2016-04" db="EMBL/GenBank/DDBJ databases">
        <authorList>
            <person name="Evans L.H."/>
            <person name="Alamgir A."/>
            <person name="Owens N."/>
            <person name="Weber N.D."/>
            <person name="Virtaneva K."/>
            <person name="Barbian K."/>
            <person name="Babar A."/>
            <person name="Rosenke K."/>
        </authorList>
    </citation>
    <scope>NUCLEOTIDE SEQUENCE [LARGE SCALE GENOMIC DNA]</scope>
    <source>
        <strain evidence="3 4">LMa1</strain>
    </source>
</reference>
<keyword evidence="1" id="KW-0413">Isomerase</keyword>
<dbReference type="GO" id="GO:0031419">
    <property type="term" value="F:cobalamin binding"/>
    <property type="evidence" value="ECO:0007669"/>
    <property type="project" value="InterPro"/>
</dbReference>
<proteinExistence type="predicted"/>
<dbReference type="NCBIfam" id="TIGR00641">
    <property type="entry name" value="acid_CoA_mut_N"/>
    <property type="match status" value="1"/>
</dbReference>
<dbReference type="PANTHER" id="PTHR48101">
    <property type="entry name" value="METHYLMALONYL-COA MUTASE, MITOCHONDRIAL-RELATED"/>
    <property type="match status" value="1"/>
</dbReference>
<sequence>MSEANNSIANKTTRQILNESFCNERKAPLYDNEALSEIRGEFDKWQNTSVRTENRENWFEVPKTVLGSETPRGLVYSPLNVSKLDYMNDLGNPGQEPFTRGIHSNMYRGRTFTQRQLVGFGAPEDTNSRIKFLLEHGATGINLLFDMPTIQMYDCDDPMSKGSVGSCGVSVNHVDDWDLLFDGIDLAKETVSIVTHYPSNTAILFPMYLVLSERRDIPWNQLKGSVQNDVTMEELVRNAAEYIPPEDCFRVECDNIEFIRENVPKWNFITLNGYNFREFGTSGITQMAVAVSHAMAILDEMQKRGHDVDWVGERLAFFWSVGMDFFEEISLLRAVRRLWYKIMKYKYHAQKPRSMWMRCHVQTSGISLVREEPLNNIIRSAYEALAAVLGGVQSLHVDSYDEAYAVPSEEASLLSLRNQQIIEHETGVTSVVDPLGGSYYVESLTRELEEKILSEITEIEEHGGYVAAISDGFILQKVYNYFYEEQKKLENGVIKIVAHNWQKTTHGKDIEAFKYPEEAEVVQLERLNKFKAKRNSLEVQESLNELYKACKSGINIVPYTLNCARSGCTVGEQWKVFKDAFGVWKRPGLF</sequence>
<dbReference type="EMBL" id="LYVF01000158">
    <property type="protein sequence ID" value="OAT81693.1"/>
    <property type="molecule type" value="Genomic_DNA"/>
</dbReference>
<evidence type="ECO:0000313" key="4">
    <source>
        <dbReference type="Proteomes" id="UP000078532"/>
    </source>
</evidence>
<dbReference type="Pfam" id="PF01642">
    <property type="entry name" value="MM_CoA_mutase"/>
    <property type="match status" value="1"/>
</dbReference>
<dbReference type="OrthoDB" id="9762378at2"/>
<comment type="caution">
    <text evidence="3">The sequence shown here is derived from an EMBL/GenBank/DDBJ whole genome shotgun (WGS) entry which is preliminary data.</text>
</comment>
<dbReference type="SUPFAM" id="SSF51703">
    <property type="entry name" value="Cobalamin (vitamin B12)-dependent enzymes"/>
    <property type="match status" value="1"/>
</dbReference>
<dbReference type="GO" id="GO:0004494">
    <property type="term" value="F:methylmalonyl-CoA mutase activity"/>
    <property type="evidence" value="ECO:0007669"/>
    <property type="project" value="InterPro"/>
</dbReference>
<evidence type="ECO:0000256" key="1">
    <source>
        <dbReference type="ARBA" id="ARBA00023235"/>
    </source>
</evidence>
<dbReference type="STRING" id="1838280.A6M21_09775"/>
<dbReference type="InterPro" id="IPR006098">
    <property type="entry name" value="MMCoA_mutase_a_cat"/>
</dbReference>
<name>A0A1B7LEJ2_9FIRM</name>